<accession>A0A9D1QB68</accession>
<dbReference type="InterPro" id="IPR010401">
    <property type="entry name" value="AGL/Gdb1"/>
</dbReference>
<dbReference type="GO" id="GO:0004135">
    <property type="term" value="F:amylo-alpha-1,6-glucosidase activity"/>
    <property type="evidence" value="ECO:0007669"/>
    <property type="project" value="InterPro"/>
</dbReference>
<evidence type="ECO:0000259" key="1">
    <source>
        <dbReference type="Pfam" id="PF06202"/>
    </source>
</evidence>
<dbReference type="GO" id="GO:0004134">
    <property type="term" value="F:4-alpha-glucanotransferase activity"/>
    <property type="evidence" value="ECO:0007669"/>
    <property type="project" value="InterPro"/>
</dbReference>
<name>A0A9D1QB68_9BACT</name>
<feature type="domain" description="Glycogen debranching enzyme bacterial and archaeal type N-terminal" evidence="2">
    <location>
        <begin position="20"/>
        <end position="239"/>
    </location>
</feature>
<proteinExistence type="predicted"/>
<dbReference type="InterPro" id="IPR008928">
    <property type="entry name" value="6-hairpin_glycosidase_sf"/>
</dbReference>
<dbReference type="Pfam" id="PF12439">
    <property type="entry name" value="GDE_N"/>
    <property type="match status" value="1"/>
</dbReference>
<gene>
    <name evidence="3" type="ORF">H9888_01495</name>
</gene>
<dbReference type="Proteomes" id="UP000823926">
    <property type="component" value="Unassembled WGS sequence"/>
</dbReference>
<dbReference type="Gene3D" id="1.50.10.10">
    <property type="match status" value="1"/>
</dbReference>
<dbReference type="GO" id="GO:0005980">
    <property type="term" value="P:glycogen catabolic process"/>
    <property type="evidence" value="ECO:0007669"/>
    <property type="project" value="InterPro"/>
</dbReference>
<dbReference type="EMBL" id="DXHL01000006">
    <property type="protein sequence ID" value="HIW10150.1"/>
    <property type="molecule type" value="Genomic_DNA"/>
</dbReference>
<organism evidence="3 4">
    <name type="scientific">Candidatus Rikenella faecigallinarum</name>
    <dbReference type="NCBI Taxonomy" id="2838745"/>
    <lineage>
        <taxon>Bacteria</taxon>
        <taxon>Pseudomonadati</taxon>
        <taxon>Bacteroidota</taxon>
        <taxon>Bacteroidia</taxon>
        <taxon>Bacteroidales</taxon>
        <taxon>Rikenellaceae</taxon>
        <taxon>Rikenella</taxon>
    </lineage>
</organism>
<evidence type="ECO:0000259" key="2">
    <source>
        <dbReference type="Pfam" id="PF12439"/>
    </source>
</evidence>
<evidence type="ECO:0000313" key="4">
    <source>
        <dbReference type="Proteomes" id="UP000823926"/>
    </source>
</evidence>
<dbReference type="AlphaFoldDB" id="A0A9D1QB68"/>
<dbReference type="PANTHER" id="PTHR10569">
    <property type="entry name" value="GLYCOGEN DEBRANCHING ENZYME"/>
    <property type="match status" value="1"/>
</dbReference>
<feature type="domain" description="Glycogen debranching enzyme C-terminal" evidence="1">
    <location>
        <begin position="278"/>
        <end position="652"/>
    </location>
</feature>
<dbReference type="PANTHER" id="PTHR10569:SF2">
    <property type="entry name" value="GLYCOGEN DEBRANCHING ENZYME"/>
    <property type="match status" value="1"/>
</dbReference>
<evidence type="ECO:0000313" key="3">
    <source>
        <dbReference type="EMBL" id="HIW10150.1"/>
    </source>
</evidence>
<sequence>MAILQFNKQALGNLEYSLQREMLSTNRAGGYMNTTIVCCNTRKYHGLMVCPVEALGGEDFVLLSSLDETVIQHEQEFNLAIHRYPGVYEPRGHKYIVDFSYTPTPTIIYRVGGVLLKKEMLWVHTAEQLLIRYTLLEARSATKLRLRPFLAFRSRHGLSHENMEADGTSYPISGGVKARLYPRFPWLHMQINKPAKFVQAPDWYHNFEYLEEERRGYPFREDLLTTGYFEMEIATGESIIFSGSTSEVQPEQLGAIFEEEIARRTVKTEFLPALYHSARQFLIIKENHTSLTAGYPWYNARSRETFMALAGVTLSQPKPMVEQCVEILDYHVENRLHDGIFGTHFAADTQLWFFYALQQLERFIDGGKGEIWARYGSAMKEILYAYRDGVGNDRAENENDWYDDERERYIHMADNGLIWADMPGRALTWMNAMNDGQPVTRRPGFAVEVNALWYNAVCYALELAGLCGDDTFVREWVEMPGRIQDNFKATFWLEHNPQQPYLADYVYRDSEKNTDIRPNMLLACSLPYSPLNEYEQQKIMTVIEAYLLTPRGLRTLSPNNPQYQGICRGNEYVRNIARHQGTVFPWLLEHYVRTGFKLYGMGYLATAKELLGGFEEDLLNYGIGSVPEGYDGDAPHEPCGAISYAPSVAALLQINRMIHETERGA</sequence>
<reference evidence="3" key="1">
    <citation type="journal article" date="2021" name="PeerJ">
        <title>Extensive microbial diversity within the chicken gut microbiome revealed by metagenomics and culture.</title>
        <authorList>
            <person name="Gilroy R."/>
            <person name="Ravi A."/>
            <person name="Getino M."/>
            <person name="Pursley I."/>
            <person name="Horton D.L."/>
            <person name="Alikhan N.F."/>
            <person name="Baker D."/>
            <person name="Gharbi K."/>
            <person name="Hall N."/>
            <person name="Watson M."/>
            <person name="Adriaenssens E.M."/>
            <person name="Foster-Nyarko E."/>
            <person name="Jarju S."/>
            <person name="Secka A."/>
            <person name="Antonio M."/>
            <person name="Oren A."/>
            <person name="Chaudhuri R.R."/>
            <person name="La Ragione R."/>
            <person name="Hildebrand F."/>
            <person name="Pallen M.J."/>
        </authorList>
    </citation>
    <scope>NUCLEOTIDE SEQUENCE</scope>
    <source>
        <strain evidence="3">ChiBcec15-1070</strain>
    </source>
</reference>
<dbReference type="InterPro" id="IPR012341">
    <property type="entry name" value="6hp_glycosidase-like_sf"/>
</dbReference>
<dbReference type="InterPro" id="IPR032790">
    <property type="entry name" value="GDE_C"/>
</dbReference>
<dbReference type="Pfam" id="PF06202">
    <property type="entry name" value="GDE_C"/>
    <property type="match status" value="1"/>
</dbReference>
<dbReference type="InterPro" id="IPR024742">
    <property type="entry name" value="Glycogen_debranch_N"/>
</dbReference>
<reference evidence="3" key="2">
    <citation type="submission" date="2021-04" db="EMBL/GenBank/DDBJ databases">
        <authorList>
            <person name="Gilroy R."/>
        </authorList>
    </citation>
    <scope>NUCLEOTIDE SEQUENCE</scope>
    <source>
        <strain evidence="3">ChiBcec15-1070</strain>
    </source>
</reference>
<comment type="caution">
    <text evidence="3">The sequence shown here is derived from an EMBL/GenBank/DDBJ whole genome shotgun (WGS) entry which is preliminary data.</text>
</comment>
<protein>
    <submittedName>
        <fullName evidence="3">Amylo-alpha-1,6-glucosidase</fullName>
    </submittedName>
</protein>
<dbReference type="SUPFAM" id="SSF48208">
    <property type="entry name" value="Six-hairpin glycosidases"/>
    <property type="match status" value="1"/>
</dbReference>